<accession>A0AAQ3QBM2</accession>
<dbReference type="Proteomes" id="UP001327560">
    <property type="component" value="Chromosome 4"/>
</dbReference>
<dbReference type="EMBL" id="CP136893">
    <property type="protein sequence ID" value="WOL04844.1"/>
    <property type="molecule type" value="Genomic_DNA"/>
</dbReference>
<feature type="domain" description="GIL1/IRKI C-terminal" evidence="2">
    <location>
        <begin position="366"/>
        <end position="417"/>
    </location>
</feature>
<name>A0AAQ3QBM2_9LILI</name>
<evidence type="ECO:0000259" key="1">
    <source>
        <dbReference type="Pfam" id="PF04859"/>
    </source>
</evidence>
<dbReference type="PANTHER" id="PTHR31161">
    <property type="entry name" value="PROTEIN GRAVITROPIC IN THE LIGHT 1"/>
    <property type="match status" value="1"/>
</dbReference>
<feature type="domain" description="DUF641" evidence="1">
    <location>
        <begin position="75"/>
        <end position="177"/>
    </location>
</feature>
<evidence type="ECO:0000313" key="4">
    <source>
        <dbReference type="Proteomes" id="UP001327560"/>
    </source>
</evidence>
<keyword evidence="4" id="KW-1185">Reference proteome</keyword>
<dbReference type="InterPro" id="IPR006943">
    <property type="entry name" value="DUF641_pln"/>
</dbReference>
<dbReference type="InterPro" id="IPR040225">
    <property type="entry name" value="GIL1-like"/>
</dbReference>
<dbReference type="InterPro" id="IPR056813">
    <property type="entry name" value="GIL1_IRKI_C"/>
</dbReference>
<evidence type="ECO:0008006" key="5">
    <source>
        <dbReference type="Google" id="ProtNLM"/>
    </source>
</evidence>
<dbReference type="GO" id="GO:0009959">
    <property type="term" value="P:negative gravitropism"/>
    <property type="evidence" value="ECO:0007669"/>
    <property type="project" value="InterPro"/>
</dbReference>
<dbReference type="Pfam" id="PF24994">
    <property type="entry name" value="GIL1_IRKI_C"/>
    <property type="match status" value="1"/>
</dbReference>
<protein>
    <recommendedName>
        <fullName evidence="5">DUF641 domain-containing protein</fullName>
    </recommendedName>
</protein>
<proteinExistence type="predicted"/>
<dbReference type="Pfam" id="PF04859">
    <property type="entry name" value="DUF641"/>
    <property type="match status" value="1"/>
</dbReference>
<organism evidence="3 4">
    <name type="scientific">Canna indica</name>
    <name type="common">Indian-shot</name>
    <dbReference type="NCBI Taxonomy" id="4628"/>
    <lineage>
        <taxon>Eukaryota</taxon>
        <taxon>Viridiplantae</taxon>
        <taxon>Streptophyta</taxon>
        <taxon>Embryophyta</taxon>
        <taxon>Tracheophyta</taxon>
        <taxon>Spermatophyta</taxon>
        <taxon>Magnoliopsida</taxon>
        <taxon>Liliopsida</taxon>
        <taxon>Zingiberales</taxon>
        <taxon>Cannaceae</taxon>
        <taxon>Canna</taxon>
    </lineage>
</organism>
<sequence>MDWVPQRTSTSSSVSSFHFSKLCKRRSVSVSSFNEKPRASRGSISSSVEEDSCINDRKVHPQQLGKPWIRSCKCSQGVILLLFDAITSLKCAYVHLQQAHIPYEPKMIKIANELMVSELKNLSSLEEAYRSQSNLLSEIREYQKLLAKLHSKMNSKDSEICRLKLEIEELDKQQNATLEKAKQKVSAEDDLFPLNWELTPTLFSLVIKFTARSLHDFAKPLISLMKASFWDLDQAVNSLDNSIVYSERSHKKYAFEAYLSRSMLSAAPRDESFTLDQFDRILNSQDPFDALMEDPNSCFGRFCRSKYLLVVSSKMECSFFGNLDQRSFVLNGCHPRTPFYQAFVKMARWAWALQVMANSFIPQAEIFYAKKGCEFSKDFMKSVVDGVIPKEGKNLKVGFTVTPGYKIGSNIISCRVYLCKIASPVNNSDFGACS</sequence>
<evidence type="ECO:0000259" key="2">
    <source>
        <dbReference type="Pfam" id="PF24994"/>
    </source>
</evidence>
<reference evidence="3 4" key="1">
    <citation type="submission" date="2023-10" db="EMBL/GenBank/DDBJ databases">
        <title>Chromosome-scale genome assembly provides insights into flower coloration mechanisms of Canna indica.</title>
        <authorList>
            <person name="Li C."/>
        </authorList>
    </citation>
    <scope>NUCLEOTIDE SEQUENCE [LARGE SCALE GENOMIC DNA]</scope>
    <source>
        <tissue evidence="3">Flower</tissue>
    </source>
</reference>
<dbReference type="GO" id="GO:0009639">
    <property type="term" value="P:response to red or far red light"/>
    <property type="evidence" value="ECO:0007669"/>
    <property type="project" value="InterPro"/>
</dbReference>
<evidence type="ECO:0000313" key="3">
    <source>
        <dbReference type="EMBL" id="WOL04844.1"/>
    </source>
</evidence>
<gene>
    <name evidence="3" type="ORF">Cni_G13566</name>
</gene>
<dbReference type="AlphaFoldDB" id="A0AAQ3QBM2"/>